<dbReference type="AlphaFoldDB" id="A0A4R9JKP7"/>
<name>A0A4R9JKP7_9LEPT</name>
<evidence type="ECO:0000256" key="1">
    <source>
        <dbReference type="SAM" id="MobiDB-lite"/>
    </source>
</evidence>
<keyword evidence="3" id="KW-1185">Reference proteome</keyword>
<dbReference type="RefSeq" id="WP_135577017.1">
    <property type="nucleotide sequence ID" value="NZ_RQGA01000003.1"/>
</dbReference>
<accession>A0A4R9JKP7</accession>
<comment type="caution">
    <text evidence="2">The sequence shown here is derived from an EMBL/GenBank/DDBJ whole genome shotgun (WGS) entry which is preliminary data.</text>
</comment>
<evidence type="ECO:0000313" key="2">
    <source>
        <dbReference type="EMBL" id="TGL44868.1"/>
    </source>
</evidence>
<sequence length="129" mass="14862">MRKPSIGEWVQTSYTETMMNRINFESVENLNRQRFVRFICSLFFVGLLGGGCVSSEWAHDSHPDRYRGGNGQNFRNYPYQYHNGNGYNHYPYNGGRSSFQSPHHGGGHNPLHVPAGRYHNMGNPGKWRL</sequence>
<dbReference type="OrthoDB" id="344823at2"/>
<evidence type="ECO:0000313" key="3">
    <source>
        <dbReference type="Proteomes" id="UP000298125"/>
    </source>
</evidence>
<organism evidence="2 3">
    <name type="scientific">Leptospira perdikensis</name>
    <dbReference type="NCBI Taxonomy" id="2484948"/>
    <lineage>
        <taxon>Bacteria</taxon>
        <taxon>Pseudomonadati</taxon>
        <taxon>Spirochaetota</taxon>
        <taxon>Spirochaetia</taxon>
        <taxon>Leptospirales</taxon>
        <taxon>Leptospiraceae</taxon>
        <taxon>Leptospira</taxon>
    </lineage>
</organism>
<reference evidence="2" key="1">
    <citation type="journal article" date="2019" name="PLoS Negl. Trop. Dis.">
        <title>Revisiting the worldwide diversity of Leptospira species in the environment.</title>
        <authorList>
            <person name="Vincent A.T."/>
            <person name="Schiettekatte O."/>
            <person name="Bourhy P."/>
            <person name="Veyrier F.J."/>
            <person name="Picardeau M."/>
        </authorList>
    </citation>
    <scope>NUCLEOTIDE SEQUENCE [LARGE SCALE GENOMIC DNA]</scope>
    <source>
        <strain evidence="2">201702692</strain>
    </source>
</reference>
<proteinExistence type="predicted"/>
<feature type="region of interest" description="Disordered" evidence="1">
    <location>
        <begin position="98"/>
        <end position="129"/>
    </location>
</feature>
<protein>
    <submittedName>
        <fullName evidence="2">Uncharacterized protein</fullName>
    </submittedName>
</protein>
<gene>
    <name evidence="2" type="ORF">EHQ49_05230</name>
</gene>
<dbReference type="Proteomes" id="UP000298125">
    <property type="component" value="Unassembled WGS sequence"/>
</dbReference>
<dbReference type="EMBL" id="RQGA01000003">
    <property type="protein sequence ID" value="TGL44868.1"/>
    <property type="molecule type" value="Genomic_DNA"/>
</dbReference>